<dbReference type="AlphaFoldDB" id="A0A8T2WHL3"/>
<accession>A0A8T2WHL3</accession>
<sequence length="71" mass="7826">MESAPHDLPILLSTSSLNLEKIISAADPDRSTADYFFLKSQCDYGGDFGPLSVTGIWLWNESSIMQSLESK</sequence>
<evidence type="ECO:0000313" key="2">
    <source>
        <dbReference type="Proteomes" id="UP000807159"/>
    </source>
</evidence>
<gene>
    <name evidence="1" type="ORF">H0E87_031334</name>
</gene>
<keyword evidence="2" id="KW-1185">Reference proteome</keyword>
<dbReference type="EMBL" id="JACEGQ020000200">
    <property type="protein sequence ID" value="KAH8479451.1"/>
    <property type="molecule type" value="Genomic_DNA"/>
</dbReference>
<reference evidence="1" key="1">
    <citation type="journal article" date="2021" name="J. Hered.">
        <title>Genome Assembly of Salicaceae Populus deltoides (Eastern Cottonwood) I-69 Based on Nanopore Sequencing and Hi-C Technologies.</title>
        <authorList>
            <person name="Bai S."/>
            <person name="Wu H."/>
            <person name="Zhang J."/>
            <person name="Pan Z."/>
            <person name="Zhao W."/>
            <person name="Li Z."/>
            <person name="Tong C."/>
        </authorList>
    </citation>
    <scope>NUCLEOTIDE SEQUENCE</scope>
    <source>
        <tissue evidence="1">Leaf</tissue>
    </source>
</reference>
<organism evidence="1 2">
    <name type="scientific">Populus deltoides</name>
    <name type="common">Eastern poplar</name>
    <name type="synonym">Eastern cottonwood</name>
    <dbReference type="NCBI Taxonomy" id="3696"/>
    <lineage>
        <taxon>Eukaryota</taxon>
        <taxon>Viridiplantae</taxon>
        <taxon>Streptophyta</taxon>
        <taxon>Embryophyta</taxon>
        <taxon>Tracheophyta</taxon>
        <taxon>Spermatophyta</taxon>
        <taxon>Magnoliopsida</taxon>
        <taxon>eudicotyledons</taxon>
        <taxon>Gunneridae</taxon>
        <taxon>Pentapetalae</taxon>
        <taxon>rosids</taxon>
        <taxon>fabids</taxon>
        <taxon>Malpighiales</taxon>
        <taxon>Salicaceae</taxon>
        <taxon>Saliceae</taxon>
        <taxon>Populus</taxon>
    </lineage>
</organism>
<name>A0A8T2WHL3_POPDE</name>
<evidence type="ECO:0000313" key="1">
    <source>
        <dbReference type="EMBL" id="KAH8479451.1"/>
    </source>
</evidence>
<dbReference type="Proteomes" id="UP000807159">
    <property type="component" value="Unassembled WGS sequence"/>
</dbReference>
<comment type="caution">
    <text evidence="1">The sequence shown here is derived from an EMBL/GenBank/DDBJ whole genome shotgun (WGS) entry which is preliminary data.</text>
</comment>
<proteinExistence type="predicted"/>
<protein>
    <submittedName>
        <fullName evidence="1">Uncharacterized protein</fullName>
    </submittedName>
</protein>